<proteinExistence type="predicted"/>
<dbReference type="AlphaFoldDB" id="A0A7J5ZKF5"/>
<protein>
    <submittedName>
        <fullName evidence="1">Uncharacterized protein</fullName>
    </submittedName>
</protein>
<reference evidence="1 2" key="1">
    <citation type="submission" date="2020-03" db="EMBL/GenBank/DDBJ databases">
        <title>Dissostichus mawsoni Genome sequencing and assembly.</title>
        <authorList>
            <person name="Park H."/>
        </authorList>
    </citation>
    <scope>NUCLEOTIDE SEQUENCE [LARGE SCALE GENOMIC DNA]</scope>
    <source>
        <strain evidence="1">DM0001</strain>
        <tissue evidence="1">Muscle</tissue>
    </source>
</reference>
<dbReference type="Proteomes" id="UP000518266">
    <property type="component" value="Unassembled WGS sequence"/>
</dbReference>
<evidence type="ECO:0000313" key="1">
    <source>
        <dbReference type="EMBL" id="KAF3860848.1"/>
    </source>
</evidence>
<accession>A0A7J5ZKF5</accession>
<sequence>MPRCFSYGGDPHHHLPAGDGADPRIVWPQLAEDVQDACHRLKIRYTDDPSWIMRPGQGEEGEGSASCYLQRVLGADGEDLVLEVAELTAPGPSLADPADEAGLVGVADRSVTAARAQQLPLTTQTYHQLQECLLIQAAQVSAHLALEADPALGLRMLLVLLVRDTASRPTCSLGSLSSNARLRGRGSSVMCASRCRSSGCFTVDQPLSEVLIPVVTRSMQPHAPEPANGAVQQVLFKLKVGGGGVEQPAAVQLALQVRLRLVFQHSPSGIQKELSHLLPTVHCQAGTGNSKLEQENDEKNHHDLVVVYRSDESNDSDEQQEHAHCDDPSYDVDARHQAEPLPPCCHPDQQQAHQLRRGEEVNQRQRAFSGTELIMKEQSAFLEQVKPPQTIFEKPLWAN</sequence>
<comment type="caution">
    <text evidence="1">The sequence shown here is derived from an EMBL/GenBank/DDBJ whole genome shotgun (WGS) entry which is preliminary data.</text>
</comment>
<organism evidence="1 2">
    <name type="scientific">Dissostichus mawsoni</name>
    <name type="common">Antarctic cod</name>
    <dbReference type="NCBI Taxonomy" id="36200"/>
    <lineage>
        <taxon>Eukaryota</taxon>
        <taxon>Metazoa</taxon>
        <taxon>Chordata</taxon>
        <taxon>Craniata</taxon>
        <taxon>Vertebrata</taxon>
        <taxon>Euteleostomi</taxon>
        <taxon>Actinopterygii</taxon>
        <taxon>Neopterygii</taxon>
        <taxon>Teleostei</taxon>
        <taxon>Neoteleostei</taxon>
        <taxon>Acanthomorphata</taxon>
        <taxon>Eupercaria</taxon>
        <taxon>Perciformes</taxon>
        <taxon>Notothenioidei</taxon>
        <taxon>Nototheniidae</taxon>
        <taxon>Dissostichus</taxon>
    </lineage>
</organism>
<gene>
    <name evidence="1" type="ORF">F7725_001104</name>
</gene>
<evidence type="ECO:0000313" key="2">
    <source>
        <dbReference type="Proteomes" id="UP000518266"/>
    </source>
</evidence>
<keyword evidence="2" id="KW-1185">Reference proteome</keyword>
<name>A0A7J5ZKF5_DISMA</name>
<dbReference type="EMBL" id="JAAKFY010000002">
    <property type="protein sequence ID" value="KAF3860848.1"/>
    <property type="molecule type" value="Genomic_DNA"/>
</dbReference>